<feature type="non-terminal residue" evidence="4">
    <location>
        <position position="110"/>
    </location>
</feature>
<dbReference type="InterPro" id="IPR048720">
    <property type="entry name" value="PROPPIN"/>
</dbReference>
<evidence type="ECO:0000313" key="4">
    <source>
        <dbReference type="EMBL" id="KAF6200452.1"/>
    </source>
</evidence>
<keyword evidence="5" id="KW-1185">Reference proteome</keyword>
<evidence type="ECO:0000256" key="3">
    <source>
        <dbReference type="SAM" id="MobiDB-lite"/>
    </source>
</evidence>
<comment type="caution">
    <text evidence="4">The sequence shown here is derived from an EMBL/GenBank/DDBJ whole genome shotgun (WGS) entry which is preliminary data.</text>
</comment>
<protein>
    <recommendedName>
        <fullName evidence="6">WD repeat domain phosphoinositide-interacting protein 2</fullName>
    </recommendedName>
</protein>
<accession>A0A8S9WUP3</accession>
<reference evidence="4" key="1">
    <citation type="journal article" date="2021" name="Mol. Ecol. Resour.">
        <title>Apolygus lucorum genome provides insights into omnivorousness and mesophyll feeding.</title>
        <authorList>
            <person name="Liu Y."/>
            <person name="Liu H."/>
            <person name="Wang H."/>
            <person name="Huang T."/>
            <person name="Liu B."/>
            <person name="Yang B."/>
            <person name="Yin L."/>
            <person name="Li B."/>
            <person name="Zhang Y."/>
            <person name="Zhang S."/>
            <person name="Jiang F."/>
            <person name="Zhang X."/>
            <person name="Ren Y."/>
            <person name="Wang B."/>
            <person name="Wang S."/>
            <person name="Lu Y."/>
            <person name="Wu K."/>
            <person name="Fan W."/>
            <person name="Wang G."/>
        </authorList>
    </citation>
    <scope>NUCLEOTIDE SEQUENCE</scope>
    <source>
        <strain evidence="4">12Hb</strain>
    </source>
</reference>
<sequence length="110" mass="12125">IQKVLRLLVASSDGTLYIYNLDVVDGGDCNLIKQHKLLKKYEPLPEMPLAAAVRHEESGGSHRDSTDSKDSTNTESEKFHEMSAATTPPEKDGLKLDDDVEFPPVTLNSD</sequence>
<proteinExistence type="predicted"/>
<dbReference type="OrthoDB" id="1667587at2759"/>
<dbReference type="Proteomes" id="UP000466442">
    <property type="component" value="Unassembled WGS sequence"/>
</dbReference>
<evidence type="ECO:0000256" key="1">
    <source>
        <dbReference type="ARBA" id="ARBA00022574"/>
    </source>
</evidence>
<dbReference type="AlphaFoldDB" id="A0A8S9WUP3"/>
<dbReference type="Pfam" id="PF21032">
    <property type="entry name" value="PROPPIN"/>
    <property type="match status" value="1"/>
</dbReference>
<feature type="region of interest" description="Disordered" evidence="3">
    <location>
        <begin position="50"/>
        <end position="110"/>
    </location>
</feature>
<gene>
    <name evidence="4" type="ORF">GE061_004895</name>
</gene>
<evidence type="ECO:0008006" key="6">
    <source>
        <dbReference type="Google" id="ProtNLM"/>
    </source>
</evidence>
<feature type="compositionally biased region" description="Basic and acidic residues" evidence="3">
    <location>
        <begin position="53"/>
        <end position="81"/>
    </location>
</feature>
<dbReference type="EMBL" id="WIXP02000013">
    <property type="protein sequence ID" value="KAF6200452.1"/>
    <property type="molecule type" value="Genomic_DNA"/>
</dbReference>
<organism evidence="4 5">
    <name type="scientific">Apolygus lucorum</name>
    <name type="common">Small green plant bug</name>
    <name type="synonym">Lygocoris lucorum</name>
    <dbReference type="NCBI Taxonomy" id="248454"/>
    <lineage>
        <taxon>Eukaryota</taxon>
        <taxon>Metazoa</taxon>
        <taxon>Ecdysozoa</taxon>
        <taxon>Arthropoda</taxon>
        <taxon>Hexapoda</taxon>
        <taxon>Insecta</taxon>
        <taxon>Pterygota</taxon>
        <taxon>Neoptera</taxon>
        <taxon>Paraneoptera</taxon>
        <taxon>Hemiptera</taxon>
        <taxon>Heteroptera</taxon>
        <taxon>Panheteroptera</taxon>
        <taxon>Cimicomorpha</taxon>
        <taxon>Miridae</taxon>
        <taxon>Mirini</taxon>
        <taxon>Apolygus</taxon>
    </lineage>
</organism>
<name>A0A8S9WUP3_APOLU</name>
<evidence type="ECO:0000313" key="5">
    <source>
        <dbReference type="Proteomes" id="UP000466442"/>
    </source>
</evidence>
<evidence type="ECO:0000256" key="2">
    <source>
        <dbReference type="ARBA" id="ARBA00022737"/>
    </source>
</evidence>
<keyword evidence="2" id="KW-0677">Repeat</keyword>
<keyword evidence="1" id="KW-0853">WD repeat</keyword>